<evidence type="ECO:0000313" key="4">
    <source>
        <dbReference type="EMBL" id="BEH91648.1"/>
    </source>
</evidence>
<evidence type="ECO:0000259" key="3">
    <source>
        <dbReference type="PROSITE" id="PS50930"/>
    </source>
</evidence>
<dbReference type="EMBL" id="AP028127">
    <property type="protein sequence ID" value="BEH91648.1"/>
    <property type="molecule type" value="Genomic_DNA"/>
</dbReference>
<dbReference type="Gene3D" id="3.40.50.2300">
    <property type="match status" value="1"/>
</dbReference>
<feature type="modified residue" description="4-aspartylphosphate" evidence="1">
    <location>
        <position position="44"/>
    </location>
</feature>
<organism evidence="4 5">
    <name type="scientific">Turicibacter faecis</name>
    <dbReference type="NCBI Taxonomy" id="2963365"/>
    <lineage>
        <taxon>Bacteria</taxon>
        <taxon>Bacillati</taxon>
        <taxon>Bacillota</taxon>
        <taxon>Erysipelotrichia</taxon>
        <taxon>Erysipelotrichales</taxon>
        <taxon>Turicibacteraceae</taxon>
        <taxon>Turicibacter</taxon>
    </lineage>
</organism>
<dbReference type="InterPro" id="IPR001789">
    <property type="entry name" value="Sig_transdc_resp-reg_receiver"/>
</dbReference>
<dbReference type="Proteomes" id="UP001432099">
    <property type="component" value="Chromosome"/>
</dbReference>
<sequence length="221" mass="25795">MKQIMTQVERYGKAKNISLNIKAFDCAELFLNHFKEAYDLVFLDIHLPGIDGIQLAKKIREQSHRTKIVFLTAHENFWPEGYKVLASRFLIKPITDESLYLEIEEVMDQLIEQTPFVLASQDKRVAKVAVEDIFYLEIAGRKVNLYTKDEVYVSSKSLAQFKKELEHHHFAQTHSSYLVNLKHVKLVGKDSVTLTNGQEVYISLRKYKQFKEKFMEYVSSL</sequence>
<dbReference type="PROSITE" id="PS50110">
    <property type="entry name" value="RESPONSE_REGULATORY"/>
    <property type="match status" value="1"/>
</dbReference>
<evidence type="ECO:0000313" key="5">
    <source>
        <dbReference type="Proteomes" id="UP001432099"/>
    </source>
</evidence>
<dbReference type="SMART" id="SM00850">
    <property type="entry name" value="LytTR"/>
    <property type="match status" value="1"/>
</dbReference>
<feature type="domain" description="HTH LytTR-type" evidence="3">
    <location>
        <begin position="122"/>
        <end position="216"/>
    </location>
</feature>
<evidence type="ECO:0000256" key="1">
    <source>
        <dbReference type="PROSITE-ProRule" id="PRU00169"/>
    </source>
</evidence>
<gene>
    <name evidence="4" type="ORF">T23_17500</name>
</gene>
<reference evidence="4" key="1">
    <citation type="journal article" date="2024" name="Int. J. Syst. Evol. Microbiol.">
        <title>Turicibacter faecis sp. nov., isolated from faeces of heart failure mouse model.</title>
        <authorList>
            <person name="Imamura Y."/>
            <person name="Motooka D."/>
            <person name="Nakajima Y."/>
            <person name="Ito S."/>
            <person name="Kitakaze M."/>
            <person name="Iida T."/>
            <person name="Nakamura S."/>
        </authorList>
    </citation>
    <scope>NUCLEOTIDE SEQUENCE</scope>
    <source>
        <strain evidence="4">TC023</strain>
    </source>
</reference>
<dbReference type="SMART" id="SM00448">
    <property type="entry name" value="REC"/>
    <property type="match status" value="1"/>
</dbReference>
<keyword evidence="1" id="KW-0597">Phosphoprotein</keyword>
<proteinExistence type="predicted"/>
<dbReference type="PANTHER" id="PTHR37299:SF1">
    <property type="entry name" value="STAGE 0 SPORULATION PROTEIN A HOMOLOG"/>
    <property type="match status" value="1"/>
</dbReference>
<dbReference type="Gene3D" id="2.40.50.1020">
    <property type="entry name" value="LytTr DNA-binding domain"/>
    <property type="match status" value="1"/>
</dbReference>
<dbReference type="SUPFAM" id="SSF52172">
    <property type="entry name" value="CheY-like"/>
    <property type="match status" value="1"/>
</dbReference>
<dbReference type="GO" id="GO:0003677">
    <property type="term" value="F:DNA binding"/>
    <property type="evidence" value="ECO:0007669"/>
    <property type="project" value="UniProtKB-KW"/>
</dbReference>
<name>A0ABN6ZIK7_9FIRM</name>
<dbReference type="Pfam" id="PF04397">
    <property type="entry name" value="LytTR"/>
    <property type="match status" value="1"/>
</dbReference>
<feature type="domain" description="Response regulatory" evidence="2">
    <location>
        <begin position="1"/>
        <end position="107"/>
    </location>
</feature>
<dbReference type="InterPro" id="IPR007492">
    <property type="entry name" value="LytTR_DNA-bd_dom"/>
</dbReference>
<dbReference type="Pfam" id="PF00072">
    <property type="entry name" value="Response_reg"/>
    <property type="match status" value="1"/>
</dbReference>
<dbReference type="InterPro" id="IPR011006">
    <property type="entry name" value="CheY-like_superfamily"/>
</dbReference>
<keyword evidence="4" id="KW-0238">DNA-binding</keyword>
<accession>A0ABN6ZIK7</accession>
<dbReference type="InterPro" id="IPR046947">
    <property type="entry name" value="LytR-like"/>
</dbReference>
<protein>
    <submittedName>
        <fullName evidence="4">DNA-binding response regulator</fullName>
    </submittedName>
</protein>
<dbReference type="PANTHER" id="PTHR37299">
    <property type="entry name" value="TRANSCRIPTIONAL REGULATOR-RELATED"/>
    <property type="match status" value="1"/>
</dbReference>
<keyword evidence="5" id="KW-1185">Reference proteome</keyword>
<dbReference type="PROSITE" id="PS50930">
    <property type="entry name" value="HTH_LYTTR"/>
    <property type="match status" value="1"/>
</dbReference>
<evidence type="ECO:0000259" key="2">
    <source>
        <dbReference type="PROSITE" id="PS50110"/>
    </source>
</evidence>